<dbReference type="PANTHER" id="PTHR20852">
    <property type="entry name" value="GLUTAMINE SYNTHETASE"/>
    <property type="match status" value="1"/>
</dbReference>
<dbReference type="Gene3D" id="3.30.590.10">
    <property type="entry name" value="Glutamine synthetase/guanido kinase, catalytic domain"/>
    <property type="match status" value="2"/>
</dbReference>
<accession>A0A8H3AKY6</accession>
<dbReference type="GO" id="GO:0004356">
    <property type="term" value="F:glutamine synthetase activity"/>
    <property type="evidence" value="ECO:0007669"/>
    <property type="project" value="InterPro"/>
</dbReference>
<protein>
    <recommendedName>
        <fullName evidence="1">Glutamine synthetase</fullName>
    </recommendedName>
    <alternativeName>
        <fullName evidence="2">Glutamate--ammonia ligase</fullName>
    </alternativeName>
</protein>
<comment type="caution">
    <text evidence="3">The sequence shown here is derived from an EMBL/GenBank/DDBJ whole genome shotgun (WGS) entry which is preliminary data.</text>
</comment>
<dbReference type="EMBL" id="CAJMWT010001948">
    <property type="protein sequence ID" value="CAE6426635.1"/>
    <property type="molecule type" value="Genomic_DNA"/>
</dbReference>
<organism evidence="3 4">
    <name type="scientific">Rhizoctonia solani</name>
    <dbReference type="NCBI Taxonomy" id="456999"/>
    <lineage>
        <taxon>Eukaryota</taxon>
        <taxon>Fungi</taxon>
        <taxon>Dikarya</taxon>
        <taxon>Basidiomycota</taxon>
        <taxon>Agaricomycotina</taxon>
        <taxon>Agaricomycetes</taxon>
        <taxon>Cantharellales</taxon>
        <taxon>Ceratobasidiaceae</taxon>
        <taxon>Rhizoctonia</taxon>
    </lineage>
</organism>
<reference evidence="3" key="1">
    <citation type="submission" date="2021-01" db="EMBL/GenBank/DDBJ databases">
        <authorList>
            <person name="Kaushik A."/>
        </authorList>
    </citation>
    <scope>NUCLEOTIDE SEQUENCE</scope>
    <source>
        <strain evidence="3">AG2-2IIIB</strain>
    </source>
</reference>
<evidence type="ECO:0000256" key="2">
    <source>
        <dbReference type="ARBA" id="ARBA00030668"/>
    </source>
</evidence>
<dbReference type="GO" id="GO:0006542">
    <property type="term" value="P:glutamine biosynthetic process"/>
    <property type="evidence" value="ECO:0007669"/>
    <property type="project" value="InterPro"/>
</dbReference>
<dbReference type="InterPro" id="IPR014746">
    <property type="entry name" value="Gln_synth/guanido_kin_cat_dom"/>
</dbReference>
<dbReference type="PANTHER" id="PTHR20852:SF57">
    <property type="entry name" value="GLUTAMINE SYNTHETASE 2 CYTOPLASMIC"/>
    <property type="match status" value="1"/>
</dbReference>
<dbReference type="GO" id="GO:0005737">
    <property type="term" value="C:cytoplasm"/>
    <property type="evidence" value="ECO:0007669"/>
    <property type="project" value="TreeGrafter"/>
</dbReference>
<name>A0A8H3AKY6_9AGAM</name>
<dbReference type="Proteomes" id="UP000663843">
    <property type="component" value="Unassembled WGS sequence"/>
</dbReference>
<dbReference type="SUPFAM" id="SSF55931">
    <property type="entry name" value="Glutamine synthetase/guanido kinase"/>
    <property type="match status" value="1"/>
</dbReference>
<evidence type="ECO:0000256" key="1">
    <source>
        <dbReference type="ARBA" id="ARBA00021364"/>
    </source>
</evidence>
<evidence type="ECO:0000313" key="3">
    <source>
        <dbReference type="EMBL" id="CAE6426635.1"/>
    </source>
</evidence>
<dbReference type="InterPro" id="IPR036651">
    <property type="entry name" value="Gln_synt_N_sf"/>
</dbReference>
<gene>
    <name evidence="3" type="ORF">RDB_LOCUS59182</name>
</gene>
<dbReference type="InterPro" id="IPR050292">
    <property type="entry name" value="Glutamine_Synthetase"/>
</dbReference>
<dbReference type="Gene3D" id="3.10.20.70">
    <property type="entry name" value="Glutamine synthetase, N-terminal domain"/>
    <property type="match status" value="1"/>
</dbReference>
<evidence type="ECO:0000313" key="4">
    <source>
        <dbReference type="Proteomes" id="UP000663843"/>
    </source>
</evidence>
<proteinExistence type="predicted"/>
<dbReference type="AlphaFoldDB" id="A0A8H3AKY6"/>
<sequence>MVSSLLSQNNRYENALTAIVSRLNTSGNDGLCFKTMTVTNEVKSIDDLCIWHFDGSSTNQAPGHDSNILVLVETYNDGTPNRNNYCHHAKKIMDLAKDEHPRFGLKQEYTLFDANSAPYGWPKGGFPGPQGPCYVGTGKVFARNLIEVEYRAWLYAGTRISGIDAGVPGRRLSESSRSLSTPSLLSDRNGAGCHSNYSTLPRCEEGGIKAIEAAIEKLGKRHNGHIAAYGEDGDLQ</sequence>